<dbReference type="Proteomes" id="UP001222325">
    <property type="component" value="Unassembled WGS sequence"/>
</dbReference>
<organism evidence="1 2">
    <name type="scientific">Mycena belliarum</name>
    <dbReference type="NCBI Taxonomy" id="1033014"/>
    <lineage>
        <taxon>Eukaryota</taxon>
        <taxon>Fungi</taxon>
        <taxon>Dikarya</taxon>
        <taxon>Basidiomycota</taxon>
        <taxon>Agaricomycotina</taxon>
        <taxon>Agaricomycetes</taxon>
        <taxon>Agaricomycetidae</taxon>
        <taxon>Agaricales</taxon>
        <taxon>Marasmiineae</taxon>
        <taxon>Mycenaceae</taxon>
        <taxon>Mycena</taxon>
    </lineage>
</organism>
<proteinExistence type="predicted"/>
<feature type="non-terminal residue" evidence="1">
    <location>
        <position position="278"/>
    </location>
</feature>
<evidence type="ECO:0000313" key="2">
    <source>
        <dbReference type="Proteomes" id="UP001222325"/>
    </source>
</evidence>
<comment type="caution">
    <text evidence="1">The sequence shown here is derived from an EMBL/GenBank/DDBJ whole genome shotgun (WGS) entry which is preliminary data.</text>
</comment>
<dbReference type="EMBL" id="JARJCN010000078">
    <property type="protein sequence ID" value="KAJ7076759.1"/>
    <property type="molecule type" value="Genomic_DNA"/>
</dbReference>
<gene>
    <name evidence="1" type="ORF">B0H15DRAFT_790210</name>
</gene>
<evidence type="ECO:0000313" key="1">
    <source>
        <dbReference type="EMBL" id="KAJ7076759.1"/>
    </source>
</evidence>
<accession>A0AAD6XIE4</accession>
<name>A0AAD6XIE4_9AGAR</name>
<dbReference type="AlphaFoldDB" id="A0AAD6XIE4"/>
<protein>
    <submittedName>
        <fullName evidence="1">Uncharacterized protein</fullName>
    </submittedName>
</protein>
<keyword evidence="2" id="KW-1185">Reference proteome</keyword>
<reference evidence="1" key="1">
    <citation type="submission" date="2023-03" db="EMBL/GenBank/DDBJ databases">
        <title>Massive genome expansion in bonnet fungi (Mycena s.s.) driven by repeated elements and novel gene families across ecological guilds.</title>
        <authorList>
            <consortium name="Lawrence Berkeley National Laboratory"/>
            <person name="Harder C.B."/>
            <person name="Miyauchi S."/>
            <person name="Viragh M."/>
            <person name="Kuo A."/>
            <person name="Thoen E."/>
            <person name="Andreopoulos B."/>
            <person name="Lu D."/>
            <person name="Skrede I."/>
            <person name="Drula E."/>
            <person name="Henrissat B."/>
            <person name="Morin E."/>
            <person name="Kohler A."/>
            <person name="Barry K."/>
            <person name="LaButti K."/>
            <person name="Morin E."/>
            <person name="Salamov A."/>
            <person name="Lipzen A."/>
            <person name="Mereny Z."/>
            <person name="Hegedus B."/>
            <person name="Baldrian P."/>
            <person name="Stursova M."/>
            <person name="Weitz H."/>
            <person name="Taylor A."/>
            <person name="Grigoriev I.V."/>
            <person name="Nagy L.G."/>
            <person name="Martin F."/>
            <person name="Kauserud H."/>
        </authorList>
    </citation>
    <scope>NUCLEOTIDE SEQUENCE</scope>
    <source>
        <strain evidence="1">CBHHK173m</strain>
    </source>
</reference>
<sequence length="278" mass="31668">MTDTKIRGIYEGESISQALRAGRESSRIFISYGAGIEVYDEGLAESVTRYHPSYNPLVDDDPLLEFGATDGMLPGKTAEQTMQLRDVVMRYSLPHRNYYWNHLAQGIRDMAKIKLTREDLIARQVGPAIVYMLNDFHLEQFAQLSLAVHQVLSGLDDFRGKSGNQRFPFDPEWKILRLMEENLSRSAILMTCSSMQLRLERALQRITISLNAIKKVYGREGLDALSSMESTRDSVRSEFGQEEGPVELGKLLARPDYAARAFDQEVRARYVEAHVRDK</sequence>